<reference evidence="2 3" key="1">
    <citation type="journal article" date="2011" name="J. Bacteriol.">
        <title>Genome sequence of Methyloversatilis universalis FAM5T, a methylotrophic representative of the order Rhodocyclales.</title>
        <authorList>
            <person name="Kittichotirat W."/>
            <person name="Good N.M."/>
            <person name="Hall R."/>
            <person name="Bringel F."/>
            <person name="Lajus A."/>
            <person name="Medigue C."/>
            <person name="Smalley N.E."/>
            <person name="Beck D."/>
            <person name="Bumgarner R."/>
            <person name="Vuilleumier S."/>
            <person name="Kalyuzhnaya M.G."/>
        </authorList>
    </citation>
    <scope>NUCLEOTIDE SEQUENCE [LARGE SCALE GENOMIC DNA]</scope>
    <source>
        <strain evidence="3">ATCC BAA-1314 / JCM 13912 / FAM5</strain>
    </source>
</reference>
<dbReference type="EMBL" id="AFHG01000029">
    <property type="protein sequence ID" value="EGK73329.1"/>
    <property type="molecule type" value="Genomic_DNA"/>
</dbReference>
<dbReference type="RefSeq" id="WP_008058507.1">
    <property type="nucleotide sequence ID" value="NZ_AFHG01000029.1"/>
</dbReference>
<keyword evidence="3" id="KW-1185">Reference proteome</keyword>
<dbReference type="eggNOG" id="COG3311">
    <property type="taxonomic scope" value="Bacteria"/>
</dbReference>
<gene>
    <name evidence="2" type="ORF">METUNv1_00507</name>
</gene>
<evidence type="ECO:0000313" key="3">
    <source>
        <dbReference type="Proteomes" id="UP000005019"/>
    </source>
</evidence>
<organism evidence="2 3">
    <name type="scientific">Methyloversatilis universalis (strain ATCC BAA-1314 / DSM 25237 / JCM 13912 / CCUG 52030 / FAM5)</name>
    <dbReference type="NCBI Taxonomy" id="1000565"/>
    <lineage>
        <taxon>Bacteria</taxon>
        <taxon>Pseudomonadati</taxon>
        <taxon>Pseudomonadota</taxon>
        <taxon>Betaproteobacteria</taxon>
        <taxon>Nitrosomonadales</taxon>
        <taxon>Sterolibacteriaceae</taxon>
        <taxon>Methyloversatilis</taxon>
    </lineage>
</organism>
<dbReference type="OrthoDB" id="8455288at2"/>
<dbReference type="InterPro" id="IPR010260">
    <property type="entry name" value="AlpA"/>
</dbReference>
<evidence type="ECO:0000256" key="1">
    <source>
        <dbReference type="SAM" id="MobiDB-lite"/>
    </source>
</evidence>
<evidence type="ECO:0008006" key="4">
    <source>
        <dbReference type="Google" id="ProtNLM"/>
    </source>
</evidence>
<sequence>MTTPIYLDRAGAAACVSLSESTIERMVREGKFPKPRQLSGARVGWLYRELLEWAEARPVSELPPPENTGARKGRRAAQDDAASCSQ</sequence>
<dbReference type="Pfam" id="PF05930">
    <property type="entry name" value="Phage_AlpA"/>
    <property type="match status" value="1"/>
</dbReference>
<dbReference type="Proteomes" id="UP000005019">
    <property type="component" value="Unassembled WGS sequence"/>
</dbReference>
<dbReference type="STRING" id="1000565.METUNv1_00507"/>
<dbReference type="AlphaFoldDB" id="F5R871"/>
<name>F5R871_METUF</name>
<proteinExistence type="predicted"/>
<dbReference type="Gene3D" id="1.10.238.160">
    <property type="match status" value="1"/>
</dbReference>
<protein>
    <recommendedName>
        <fullName evidence="4">AlpA family phage regulatory protein</fullName>
    </recommendedName>
</protein>
<evidence type="ECO:0000313" key="2">
    <source>
        <dbReference type="EMBL" id="EGK73329.1"/>
    </source>
</evidence>
<comment type="caution">
    <text evidence="2">The sequence shown here is derived from an EMBL/GenBank/DDBJ whole genome shotgun (WGS) entry which is preliminary data.</text>
</comment>
<feature type="region of interest" description="Disordered" evidence="1">
    <location>
        <begin position="58"/>
        <end position="86"/>
    </location>
</feature>
<accession>F5R871</accession>